<evidence type="ECO:0000313" key="1">
    <source>
        <dbReference type="EMBL" id="VVQ05669.1"/>
    </source>
</evidence>
<accession>A0A5E7U5G8</accession>
<name>A0A5E7U5G8_PSEFL</name>
<organism evidence="1 2">
    <name type="scientific">Pseudomonas fluorescens</name>
    <dbReference type="NCBI Taxonomy" id="294"/>
    <lineage>
        <taxon>Bacteria</taxon>
        <taxon>Pseudomonadati</taxon>
        <taxon>Pseudomonadota</taxon>
        <taxon>Gammaproteobacteria</taxon>
        <taxon>Pseudomonadales</taxon>
        <taxon>Pseudomonadaceae</taxon>
        <taxon>Pseudomonas</taxon>
    </lineage>
</organism>
<dbReference type="Proteomes" id="UP000326611">
    <property type="component" value="Unassembled WGS sequence"/>
</dbReference>
<protein>
    <submittedName>
        <fullName evidence="1">Uncharacterized protein</fullName>
    </submittedName>
</protein>
<sequence>MSEPARKSSTGKPLFLPVLAKVWLDDSSILLFGFSRGASHIFLHVLVTLTTGARLKSQHPAMFRLSTLGNLWSGHFCVARSSTRQPA</sequence>
<dbReference type="AlphaFoldDB" id="A0A5E7U5G8"/>
<reference evidence="1 2" key="1">
    <citation type="submission" date="2019-09" db="EMBL/GenBank/DDBJ databases">
        <authorList>
            <person name="Chandra G."/>
            <person name="Truman W A."/>
        </authorList>
    </citation>
    <scope>NUCLEOTIDE SEQUENCE [LARGE SCALE GENOMIC DNA]</scope>
    <source>
        <strain evidence="1">PS918</strain>
    </source>
</reference>
<evidence type="ECO:0000313" key="2">
    <source>
        <dbReference type="Proteomes" id="UP000326611"/>
    </source>
</evidence>
<dbReference type="EMBL" id="CABVIY010000007">
    <property type="protein sequence ID" value="VVQ05669.1"/>
    <property type="molecule type" value="Genomic_DNA"/>
</dbReference>
<proteinExistence type="predicted"/>
<gene>
    <name evidence="1" type="ORF">PS918_04631</name>
</gene>